<dbReference type="HOGENOM" id="CLU_3388344_0_0_12"/>
<gene>
    <name evidence="1" type="ORF">BCD_0964</name>
    <name evidence="2" type="ORF">BCD_0994</name>
</gene>
<geneLocation type="plasmid" evidence="1">
    <name>unnamed</name>
</geneLocation>
<dbReference type="EMBL" id="CP004286">
    <property type="protein sequence ID" value="AHH07030.1"/>
    <property type="molecule type" value="Genomic_DNA"/>
</dbReference>
<keyword evidence="1" id="KW-0614">Plasmid</keyword>
<sequence length="32" mass="3679">MLNNIVQTKAIYQKNLTFGVGYISHLKKLNDN</sequence>
<dbReference type="EMBL" id="CP004294">
    <property type="protein sequence ID" value="AHH07060.1"/>
    <property type="molecule type" value="Genomic_DNA"/>
</dbReference>
<name>W5SJF8_9SPIR</name>
<proteinExistence type="predicted"/>
<dbReference type="AlphaFoldDB" id="W5SJF8"/>
<evidence type="ECO:0000313" key="1">
    <source>
        <dbReference type="EMBL" id="AHH07030.1"/>
    </source>
</evidence>
<protein>
    <submittedName>
        <fullName evidence="1">Uncharacterized protein</fullName>
    </submittedName>
</protein>
<accession>W5SJF8</accession>
<organism evidence="1">
    <name type="scientific">Borrelia crocidurae DOU</name>
    <dbReference type="NCBI Taxonomy" id="1293575"/>
    <lineage>
        <taxon>Bacteria</taxon>
        <taxon>Pseudomonadati</taxon>
        <taxon>Spirochaetota</taxon>
        <taxon>Spirochaetia</taxon>
        <taxon>Spirochaetales</taxon>
        <taxon>Borreliaceae</taxon>
        <taxon>Borrelia</taxon>
    </lineage>
</organism>
<reference evidence="1" key="1">
    <citation type="submission" date="2013-02" db="EMBL/GenBank/DDBJ databases">
        <title>Comparative genomics of Borrelia species.</title>
        <authorList>
            <person name="Schwan T.G."/>
            <person name="Raffel S.J."/>
            <person name="Porcella S.F."/>
        </authorList>
    </citation>
    <scope>NUCLEOTIDE SEQUENCE</scope>
    <source>
        <strain evidence="1">DOU</strain>
        <plasmid evidence="1">unnamed</plasmid>
    </source>
</reference>
<evidence type="ECO:0000313" key="2">
    <source>
        <dbReference type="EMBL" id="AHH07060.1"/>
    </source>
</evidence>